<dbReference type="EMBL" id="CAFBQP010000165">
    <property type="protein sequence ID" value="CAB5068805.1"/>
    <property type="molecule type" value="Genomic_DNA"/>
</dbReference>
<keyword evidence="4" id="KW-0328">Glycosyltransferase</keyword>
<evidence type="ECO:0000256" key="2">
    <source>
        <dbReference type="ARBA" id="ARBA00006751"/>
    </source>
</evidence>
<sequence>MTSTFPLPDPFELARRAAAVLAERTGRAQHDLFVVLGSGWAHVAELLPGGIDVAMTQLPGFPEPSAAGHGGAFRSLDVGGLRVLLALGRVHLYEGHDPQAVAHGVRMAWAAGCGTVILTNAAGILNPDWPLGRPIVISDHINLTGTSPLTGPNPTPPLPGRFADMSTAYTPALRSLVHRLEPSLPEGVYVGFRGPQFETPAEVRMAGLLGGSLVGMSTVLEAIAASHLRMQVLGLSLATNLAAGLSPAPLDGDHVLAVARENAPWVADLLARIIHELATEHNQQAPQ</sequence>
<keyword evidence="5" id="KW-0808">Transferase</keyword>
<dbReference type="UniPathway" id="UPA00606"/>
<evidence type="ECO:0000256" key="4">
    <source>
        <dbReference type="ARBA" id="ARBA00022676"/>
    </source>
</evidence>
<evidence type="ECO:0000313" key="9">
    <source>
        <dbReference type="EMBL" id="CAB4775801.1"/>
    </source>
</evidence>
<evidence type="ECO:0000256" key="1">
    <source>
        <dbReference type="ARBA" id="ARBA00005058"/>
    </source>
</evidence>
<dbReference type="InterPro" id="IPR000845">
    <property type="entry name" value="Nucleoside_phosphorylase_d"/>
</dbReference>
<dbReference type="GO" id="GO:0004731">
    <property type="term" value="F:purine-nucleoside phosphorylase activity"/>
    <property type="evidence" value="ECO:0007669"/>
    <property type="project" value="UniProtKB-EC"/>
</dbReference>
<dbReference type="EC" id="2.4.2.1" evidence="3"/>
<dbReference type="EMBL" id="CAEZYY010000083">
    <property type="protein sequence ID" value="CAB4775801.1"/>
    <property type="molecule type" value="Genomic_DNA"/>
</dbReference>
<feature type="domain" description="Nucleoside phosphorylase" evidence="7">
    <location>
        <begin position="34"/>
        <end position="274"/>
    </location>
</feature>
<dbReference type="CDD" id="cd09009">
    <property type="entry name" value="PNP-EcPNPII_like"/>
    <property type="match status" value="1"/>
</dbReference>
<dbReference type="EMBL" id="CAEZXX010000090">
    <property type="protein sequence ID" value="CAB4714389.1"/>
    <property type="molecule type" value="Genomic_DNA"/>
</dbReference>
<evidence type="ECO:0000259" key="7">
    <source>
        <dbReference type="Pfam" id="PF01048"/>
    </source>
</evidence>
<evidence type="ECO:0000256" key="6">
    <source>
        <dbReference type="ARBA" id="ARBA00031036"/>
    </source>
</evidence>
<dbReference type="AlphaFoldDB" id="A0A6J6QTZ2"/>
<dbReference type="SUPFAM" id="SSF53167">
    <property type="entry name" value="Purine and uridine phosphorylases"/>
    <property type="match status" value="1"/>
</dbReference>
<dbReference type="Pfam" id="PF01048">
    <property type="entry name" value="PNP_UDP_1"/>
    <property type="match status" value="1"/>
</dbReference>
<dbReference type="PIRSF" id="PIRSF000477">
    <property type="entry name" value="PurNPase"/>
    <property type="match status" value="1"/>
</dbReference>
<evidence type="ECO:0000256" key="3">
    <source>
        <dbReference type="ARBA" id="ARBA00011886"/>
    </source>
</evidence>
<gene>
    <name evidence="8" type="ORF">UFOPK2602_01348</name>
    <name evidence="9" type="ORF">UFOPK2806_02701</name>
    <name evidence="10" type="ORF">UFOPK4306_02538</name>
</gene>
<name>A0A6J6QTZ2_9ZZZZ</name>
<comment type="similarity">
    <text evidence="2">Belongs to the PNP/MTAP phosphorylase family.</text>
</comment>
<evidence type="ECO:0000313" key="10">
    <source>
        <dbReference type="EMBL" id="CAB5068805.1"/>
    </source>
</evidence>
<protein>
    <recommendedName>
        <fullName evidence="3">purine-nucleoside phosphorylase</fullName>
        <ecNumber evidence="3">2.4.2.1</ecNumber>
    </recommendedName>
    <alternativeName>
        <fullName evidence="6">Inosine-guanosine phosphorylase</fullName>
    </alternativeName>
</protein>
<reference evidence="8" key="1">
    <citation type="submission" date="2020-05" db="EMBL/GenBank/DDBJ databases">
        <authorList>
            <person name="Chiriac C."/>
            <person name="Salcher M."/>
            <person name="Ghai R."/>
            <person name="Kavagutti S V."/>
        </authorList>
    </citation>
    <scope>NUCLEOTIDE SEQUENCE</scope>
</reference>
<evidence type="ECO:0000256" key="5">
    <source>
        <dbReference type="ARBA" id="ARBA00022679"/>
    </source>
</evidence>
<dbReference type="PANTHER" id="PTHR11904">
    <property type="entry name" value="METHYLTHIOADENOSINE/PURINE NUCLEOSIDE PHOSPHORYLASE"/>
    <property type="match status" value="1"/>
</dbReference>
<evidence type="ECO:0000313" key="8">
    <source>
        <dbReference type="EMBL" id="CAB4714389.1"/>
    </source>
</evidence>
<comment type="pathway">
    <text evidence="1">Purine metabolism; purine nucleoside salvage.</text>
</comment>
<proteinExistence type="inferred from homology"/>
<organism evidence="8">
    <name type="scientific">freshwater metagenome</name>
    <dbReference type="NCBI Taxonomy" id="449393"/>
    <lineage>
        <taxon>unclassified sequences</taxon>
        <taxon>metagenomes</taxon>
        <taxon>ecological metagenomes</taxon>
    </lineage>
</organism>
<accession>A0A6J6QTZ2</accession>
<dbReference type="InterPro" id="IPR035994">
    <property type="entry name" value="Nucleoside_phosphorylase_sf"/>
</dbReference>
<dbReference type="GO" id="GO:0009116">
    <property type="term" value="P:nucleoside metabolic process"/>
    <property type="evidence" value="ECO:0007669"/>
    <property type="project" value="InterPro"/>
</dbReference>
<dbReference type="GO" id="GO:0005737">
    <property type="term" value="C:cytoplasm"/>
    <property type="evidence" value="ECO:0007669"/>
    <property type="project" value="TreeGrafter"/>
</dbReference>
<dbReference type="NCBIfam" id="TIGR01697">
    <property type="entry name" value="PNPH-PUNA-XAPA"/>
    <property type="match status" value="1"/>
</dbReference>
<dbReference type="Gene3D" id="3.40.50.1580">
    <property type="entry name" value="Nucleoside phosphorylase domain"/>
    <property type="match status" value="1"/>
</dbReference>
<dbReference type="NCBIfam" id="NF006054">
    <property type="entry name" value="PRK08202.1"/>
    <property type="match status" value="1"/>
</dbReference>
<dbReference type="PANTHER" id="PTHR11904:SF9">
    <property type="entry name" value="PURINE NUCLEOSIDE PHOSPHORYLASE-RELATED"/>
    <property type="match status" value="1"/>
</dbReference>
<dbReference type="InterPro" id="IPR011268">
    <property type="entry name" value="Purine_phosphorylase"/>
</dbReference>